<comment type="caution">
    <text evidence="1">The sequence shown here is derived from an EMBL/GenBank/DDBJ whole genome shotgun (WGS) entry which is preliminary data.</text>
</comment>
<dbReference type="EMBL" id="MU155151">
    <property type="protein sequence ID" value="KAF9483714.1"/>
    <property type="molecule type" value="Genomic_DNA"/>
</dbReference>
<dbReference type="Proteomes" id="UP000807469">
    <property type="component" value="Unassembled WGS sequence"/>
</dbReference>
<reference evidence="1" key="1">
    <citation type="submission" date="2020-11" db="EMBL/GenBank/DDBJ databases">
        <authorList>
            <consortium name="DOE Joint Genome Institute"/>
            <person name="Ahrendt S."/>
            <person name="Riley R."/>
            <person name="Andreopoulos W."/>
            <person name="Labutti K."/>
            <person name="Pangilinan J."/>
            <person name="Ruiz-Duenas F.J."/>
            <person name="Barrasa J.M."/>
            <person name="Sanchez-Garcia M."/>
            <person name="Camarero S."/>
            <person name="Miyauchi S."/>
            <person name="Serrano A."/>
            <person name="Linde D."/>
            <person name="Babiker R."/>
            <person name="Drula E."/>
            <person name="Ayuso-Fernandez I."/>
            <person name="Pacheco R."/>
            <person name="Padilla G."/>
            <person name="Ferreira P."/>
            <person name="Barriuso J."/>
            <person name="Kellner H."/>
            <person name="Castanera R."/>
            <person name="Alfaro M."/>
            <person name="Ramirez L."/>
            <person name="Pisabarro A.G."/>
            <person name="Kuo A."/>
            <person name="Tritt A."/>
            <person name="Lipzen A."/>
            <person name="He G."/>
            <person name="Yan M."/>
            <person name="Ng V."/>
            <person name="Cullen D."/>
            <person name="Martin F."/>
            <person name="Rosso M.-N."/>
            <person name="Henrissat B."/>
            <person name="Hibbett D."/>
            <person name="Martinez A.T."/>
            <person name="Grigoriev I.V."/>
        </authorList>
    </citation>
    <scope>NUCLEOTIDE SEQUENCE</scope>
    <source>
        <strain evidence="1">CIRM-BRFM 674</strain>
    </source>
</reference>
<evidence type="ECO:0000313" key="1">
    <source>
        <dbReference type="EMBL" id="KAF9483714.1"/>
    </source>
</evidence>
<proteinExistence type="predicted"/>
<evidence type="ECO:0000313" key="2">
    <source>
        <dbReference type="Proteomes" id="UP000807469"/>
    </source>
</evidence>
<dbReference type="AlphaFoldDB" id="A0A9P6D4P4"/>
<protein>
    <submittedName>
        <fullName evidence="1">Uncharacterized protein</fullName>
    </submittedName>
</protein>
<organism evidence="1 2">
    <name type="scientific">Pholiota conissans</name>
    <dbReference type="NCBI Taxonomy" id="109636"/>
    <lineage>
        <taxon>Eukaryota</taxon>
        <taxon>Fungi</taxon>
        <taxon>Dikarya</taxon>
        <taxon>Basidiomycota</taxon>
        <taxon>Agaricomycotina</taxon>
        <taxon>Agaricomycetes</taxon>
        <taxon>Agaricomycetidae</taxon>
        <taxon>Agaricales</taxon>
        <taxon>Agaricineae</taxon>
        <taxon>Strophariaceae</taxon>
        <taxon>Pholiota</taxon>
    </lineage>
</organism>
<accession>A0A9P6D4P4</accession>
<keyword evidence="2" id="KW-1185">Reference proteome</keyword>
<name>A0A9P6D4P4_9AGAR</name>
<sequence length="173" mass="20062">MMQIKSNMTNMDTLFVVMLYGGMLSRATFRLGYRTCARHTIVSRLFPNGCIITECFNEYVFLTIWHVCTCIYIYPTFCILDGNRVRVVPNVPWRSARLTIVSERRSFRQSVSTPHTVCGCVHNRILTYIIKFFCIPVNFPVSPPTNWEAPQSATSQIAYLRPVEWHYSSHLQP</sequence>
<gene>
    <name evidence="1" type="ORF">BDN70DRAFT_279935</name>
</gene>